<keyword evidence="4" id="KW-1185">Reference proteome</keyword>
<evidence type="ECO:0000313" key="3">
    <source>
        <dbReference type="EMBL" id="EYB85484.1"/>
    </source>
</evidence>
<keyword evidence="1" id="KW-0812">Transmembrane</keyword>
<feature type="chain" id="PRO_5001489071" evidence="2">
    <location>
        <begin position="26"/>
        <end position="240"/>
    </location>
</feature>
<organism evidence="3 4">
    <name type="scientific">Ancylostoma ceylanicum</name>
    <dbReference type="NCBI Taxonomy" id="53326"/>
    <lineage>
        <taxon>Eukaryota</taxon>
        <taxon>Metazoa</taxon>
        <taxon>Ecdysozoa</taxon>
        <taxon>Nematoda</taxon>
        <taxon>Chromadorea</taxon>
        <taxon>Rhabditida</taxon>
        <taxon>Rhabditina</taxon>
        <taxon>Rhabditomorpha</taxon>
        <taxon>Strongyloidea</taxon>
        <taxon>Ancylostomatidae</taxon>
        <taxon>Ancylostomatinae</taxon>
        <taxon>Ancylostoma</taxon>
    </lineage>
</organism>
<dbReference type="OrthoDB" id="10477802at2759"/>
<evidence type="ECO:0000313" key="4">
    <source>
        <dbReference type="Proteomes" id="UP000024635"/>
    </source>
</evidence>
<sequence>MTVMRPLYMWKSILLLSFVIQHVSSHCPSNGSAGDTDSGHFNASLVCAKLFPALHACNFEDSYPIPEWEDYYPIIPIPVPVPVILSKNVTCLKYVGGYASDTPVLCVCSGGNCDSEDELLSALRNIEQESVNGKLFNDKAMRKIGNCIIKRIILSKPEDDESSGRIPDIQMDPNHPLLSWYKRIINDDTTRKARVDNEFKVDFVLLLVLIYILAVTSVYALLLWFRIRKLRPCVITQSSQ</sequence>
<evidence type="ECO:0000256" key="2">
    <source>
        <dbReference type="SAM" id="SignalP"/>
    </source>
</evidence>
<name>A0A016S5H8_9BILA</name>
<accession>A0A016S5H8</accession>
<dbReference type="Proteomes" id="UP000024635">
    <property type="component" value="Unassembled WGS sequence"/>
</dbReference>
<dbReference type="AlphaFoldDB" id="A0A016S5H8"/>
<keyword evidence="1" id="KW-0472">Membrane</keyword>
<keyword evidence="1" id="KW-1133">Transmembrane helix</keyword>
<evidence type="ECO:0000256" key="1">
    <source>
        <dbReference type="SAM" id="Phobius"/>
    </source>
</evidence>
<dbReference type="EMBL" id="JARK01001633">
    <property type="protein sequence ID" value="EYB85484.1"/>
    <property type="molecule type" value="Genomic_DNA"/>
</dbReference>
<comment type="caution">
    <text evidence="3">The sequence shown here is derived from an EMBL/GenBank/DDBJ whole genome shotgun (WGS) entry which is preliminary data.</text>
</comment>
<feature type="transmembrane region" description="Helical" evidence="1">
    <location>
        <begin position="203"/>
        <end position="225"/>
    </location>
</feature>
<keyword evidence="2" id="KW-0732">Signal</keyword>
<gene>
    <name evidence="3" type="primary">Acey_s0297.g1733</name>
    <name evidence="3" type="ORF">Y032_0297g1733</name>
</gene>
<proteinExistence type="predicted"/>
<protein>
    <submittedName>
        <fullName evidence="3">Uncharacterized protein</fullName>
    </submittedName>
</protein>
<reference evidence="4" key="1">
    <citation type="journal article" date="2015" name="Nat. Genet.">
        <title>The genome and transcriptome of the zoonotic hookworm Ancylostoma ceylanicum identify infection-specific gene families.</title>
        <authorList>
            <person name="Schwarz E.M."/>
            <person name="Hu Y."/>
            <person name="Antoshechkin I."/>
            <person name="Miller M.M."/>
            <person name="Sternberg P.W."/>
            <person name="Aroian R.V."/>
        </authorList>
    </citation>
    <scope>NUCLEOTIDE SEQUENCE</scope>
    <source>
        <strain evidence="4">HY135</strain>
    </source>
</reference>
<feature type="signal peptide" evidence="2">
    <location>
        <begin position="1"/>
        <end position="25"/>
    </location>
</feature>